<keyword evidence="1" id="KW-0479">Metal-binding</keyword>
<dbReference type="InterPro" id="IPR013083">
    <property type="entry name" value="Znf_RING/FYVE/PHD"/>
</dbReference>
<protein>
    <recommendedName>
        <fullName evidence="7">SP-RING-type domain-containing protein</fullName>
    </recommendedName>
</protein>
<evidence type="ECO:0000313" key="8">
    <source>
        <dbReference type="EMBL" id="KAF2494309.1"/>
    </source>
</evidence>
<dbReference type="Pfam" id="PF02891">
    <property type="entry name" value="zf-MIZ"/>
    <property type="match status" value="1"/>
</dbReference>
<feature type="chain" id="PRO_5025328486" description="SP-RING-type domain-containing protein" evidence="6">
    <location>
        <begin position="27"/>
        <end position="1215"/>
    </location>
</feature>
<dbReference type="PANTHER" id="PTHR10782">
    <property type="entry name" value="ZINC FINGER MIZ DOMAIN-CONTAINING PROTEIN"/>
    <property type="match status" value="1"/>
</dbReference>
<evidence type="ECO:0000256" key="6">
    <source>
        <dbReference type="SAM" id="SignalP"/>
    </source>
</evidence>
<dbReference type="AlphaFoldDB" id="A0A6A6QQ90"/>
<dbReference type="OrthoDB" id="27975at2759"/>
<evidence type="ECO:0000256" key="4">
    <source>
        <dbReference type="PROSITE-ProRule" id="PRU00452"/>
    </source>
</evidence>
<keyword evidence="3" id="KW-0862">Zinc</keyword>
<feature type="compositionally biased region" description="Polar residues" evidence="5">
    <location>
        <begin position="336"/>
        <end position="368"/>
    </location>
</feature>
<reference evidence="8" key="1">
    <citation type="journal article" date="2020" name="Stud. Mycol.">
        <title>101 Dothideomycetes genomes: a test case for predicting lifestyles and emergence of pathogens.</title>
        <authorList>
            <person name="Haridas S."/>
            <person name="Albert R."/>
            <person name="Binder M."/>
            <person name="Bloem J."/>
            <person name="Labutti K."/>
            <person name="Salamov A."/>
            <person name="Andreopoulos B."/>
            <person name="Baker S."/>
            <person name="Barry K."/>
            <person name="Bills G."/>
            <person name="Bluhm B."/>
            <person name="Cannon C."/>
            <person name="Castanera R."/>
            <person name="Culley D."/>
            <person name="Daum C."/>
            <person name="Ezra D."/>
            <person name="Gonzalez J."/>
            <person name="Henrissat B."/>
            <person name="Kuo A."/>
            <person name="Liang C."/>
            <person name="Lipzen A."/>
            <person name="Lutzoni F."/>
            <person name="Magnuson J."/>
            <person name="Mondo S."/>
            <person name="Nolan M."/>
            <person name="Ohm R."/>
            <person name="Pangilinan J."/>
            <person name="Park H.-J."/>
            <person name="Ramirez L."/>
            <person name="Alfaro M."/>
            <person name="Sun H."/>
            <person name="Tritt A."/>
            <person name="Yoshinaga Y."/>
            <person name="Zwiers L.-H."/>
            <person name="Turgeon B."/>
            <person name="Goodwin S."/>
            <person name="Spatafora J."/>
            <person name="Crous P."/>
            <person name="Grigoriev I."/>
        </authorList>
    </citation>
    <scope>NUCLEOTIDE SEQUENCE</scope>
    <source>
        <strain evidence="8">CBS 269.34</strain>
    </source>
</reference>
<dbReference type="Gene3D" id="3.30.40.10">
    <property type="entry name" value="Zinc/RING finger domain, C3HC4 (zinc finger)"/>
    <property type="match status" value="1"/>
</dbReference>
<dbReference type="GO" id="GO:0016925">
    <property type="term" value="P:protein sumoylation"/>
    <property type="evidence" value="ECO:0007669"/>
    <property type="project" value="TreeGrafter"/>
</dbReference>
<feature type="signal peptide" evidence="6">
    <location>
        <begin position="1"/>
        <end position="26"/>
    </location>
</feature>
<dbReference type="GO" id="GO:0061665">
    <property type="term" value="F:SUMO ligase activity"/>
    <property type="evidence" value="ECO:0007669"/>
    <property type="project" value="TreeGrafter"/>
</dbReference>
<dbReference type="GO" id="GO:0008270">
    <property type="term" value="F:zinc ion binding"/>
    <property type="evidence" value="ECO:0007669"/>
    <property type="project" value="UniProtKB-KW"/>
</dbReference>
<keyword evidence="2 4" id="KW-0863">Zinc-finger</keyword>
<evidence type="ECO:0000256" key="2">
    <source>
        <dbReference type="ARBA" id="ARBA00022771"/>
    </source>
</evidence>
<name>A0A6A6QQ90_9PEZI</name>
<dbReference type="Proteomes" id="UP000799750">
    <property type="component" value="Unassembled WGS sequence"/>
</dbReference>
<dbReference type="EMBL" id="MU004191">
    <property type="protein sequence ID" value="KAF2494309.1"/>
    <property type="molecule type" value="Genomic_DNA"/>
</dbReference>
<gene>
    <name evidence="8" type="ORF">BU16DRAFT_591313</name>
</gene>
<keyword evidence="9" id="KW-1185">Reference proteome</keyword>
<feature type="region of interest" description="Disordered" evidence="5">
    <location>
        <begin position="110"/>
        <end position="168"/>
    </location>
</feature>
<sequence>MMLGRRRARPLWWWWSGCWLSPCGRGGFGHFLEWSCQQTIWGGGGVKRRQLATRTGLLYATDGEAMERARTGRARWQHVSTAMGWRAVDGGAARQAWHFGEVVTEEIHGSGCLGSTPLGPRSGDEATWNDASWPAIGGQPPDSLPSGPQQERHALPPPPRLSSVADRGPLSNTFTSLAASSAILAGMADSFGASGGGPADFFTNEELVSMNIPLARKQNAWAAGPIDWQRPPIVPSNDRQMSQRRESSERHAPSNSTSPYLANTIAPPKNTTPQSSNLLPSPSPSDDLTMEPPSAPLRRSPDNFSDASRPPTPMEAVRKRAAVRGLDHLSKRHASSDMSASRPVVTQRQNQVPHRQASQTFTRPQPVQQFVPPGRPQSQFRPQNLTMPQHQQVQTPVRSYSNPEMQNQQQARSQPGTPTLPPSIPDANYFTIGDCEARLGLLMNQAGNQLSRYDRQRISVLEDALKRRDLAYLTVHQYYCMAQSCPHLLPLGLRSLPELKATLEYLAEVLGSNEGLSCNITLPNQNASYNLLEWFAAYPYPLAQIAVDWPTRYHQEQQSVIRFAKLFGSQYLPLKEYCNRRGWPPLARELYDVLGINSTTLRAIVWRCMRRSIWNTIQILPVDPSVWEQEAETLFEQNERTFLARWNKDGWISNGQVASDEEDSHYRKSLQALLHSLKKTIDSLLRPNQQRRPQATLAHSPTIQQNNCTGPPQGVNHSPPFGSLPDVAQAAGIQRVGPIGSVQRVHSNAANAYVPQPRRGPGRPRIDDGNQATLRNGPGRPQLIATHGPIGRPTTQQAPPRNLPQSNLPQLAAREYQLARPIYPPRGYQPPQPIDPNPARSAIHQGLLRSPVLIANQLNGPMPNLLYRYVKGFAVTPKILSCNPLPPNPPKQTWTFSIDKFDFARIAKDRKREPSNPASRIIDGSAETYRLRCVKWTSNEAVTEPMWFTADSAWIPSTYFKLNGNRLEPRRKLHHGKDLPIDLTTLLREGENQLEISTIRKYKGAAFNYALAIEIVGVTTHENIKLQCTKNRQPASNILNAIRASLAGLDADDDLCITSSNISITLFDPISAYKIFDIPVRGRDCQHKDCFDLETFLQTRKRKHPTWPTVVDNWRCPICKADVRPSTLFVDGFMEEVRKTLAEKALLDTREIIVDQDGSWKPKPEKRDKNSVRDPDTPEAEEPQPPQQSSTALPTRSAAPDPQPRPQRVVIDLDD</sequence>
<organism evidence="8 9">
    <name type="scientific">Lophium mytilinum</name>
    <dbReference type="NCBI Taxonomy" id="390894"/>
    <lineage>
        <taxon>Eukaryota</taxon>
        <taxon>Fungi</taxon>
        <taxon>Dikarya</taxon>
        <taxon>Ascomycota</taxon>
        <taxon>Pezizomycotina</taxon>
        <taxon>Dothideomycetes</taxon>
        <taxon>Pleosporomycetidae</taxon>
        <taxon>Mytilinidiales</taxon>
        <taxon>Mytilinidiaceae</taxon>
        <taxon>Lophium</taxon>
    </lineage>
</organism>
<feature type="compositionally biased region" description="Low complexity" evidence="5">
    <location>
        <begin position="275"/>
        <end position="287"/>
    </location>
</feature>
<evidence type="ECO:0000256" key="1">
    <source>
        <dbReference type="ARBA" id="ARBA00022723"/>
    </source>
</evidence>
<dbReference type="GO" id="GO:0000785">
    <property type="term" value="C:chromatin"/>
    <property type="evidence" value="ECO:0007669"/>
    <property type="project" value="TreeGrafter"/>
</dbReference>
<feature type="region of interest" description="Disordered" evidence="5">
    <location>
        <begin position="226"/>
        <end position="315"/>
    </location>
</feature>
<dbReference type="PANTHER" id="PTHR10782:SF4">
    <property type="entry name" value="TONALLI, ISOFORM E"/>
    <property type="match status" value="1"/>
</dbReference>
<accession>A0A6A6QQ90</accession>
<feature type="domain" description="SP-RING-type" evidence="7">
    <location>
        <begin position="1051"/>
        <end position="1143"/>
    </location>
</feature>
<feature type="region of interest" description="Disordered" evidence="5">
    <location>
        <begin position="753"/>
        <end position="806"/>
    </location>
</feature>
<proteinExistence type="predicted"/>
<feature type="compositionally biased region" description="Polar residues" evidence="5">
    <location>
        <begin position="793"/>
        <end position="806"/>
    </location>
</feature>
<feature type="compositionally biased region" description="Basic and acidic residues" evidence="5">
    <location>
        <begin position="241"/>
        <end position="252"/>
    </location>
</feature>
<evidence type="ECO:0000313" key="9">
    <source>
        <dbReference type="Proteomes" id="UP000799750"/>
    </source>
</evidence>
<dbReference type="PROSITE" id="PS51044">
    <property type="entry name" value="ZF_SP_RING"/>
    <property type="match status" value="1"/>
</dbReference>
<feature type="region of interest" description="Disordered" evidence="5">
    <location>
        <begin position="1157"/>
        <end position="1215"/>
    </location>
</feature>
<keyword evidence="6" id="KW-0732">Signal</keyword>
<evidence type="ECO:0000256" key="5">
    <source>
        <dbReference type="SAM" id="MobiDB-lite"/>
    </source>
</evidence>
<feature type="compositionally biased region" description="Basic and acidic residues" evidence="5">
    <location>
        <begin position="1157"/>
        <end position="1176"/>
    </location>
</feature>
<dbReference type="InterPro" id="IPR004181">
    <property type="entry name" value="Znf_MIZ"/>
</dbReference>
<evidence type="ECO:0000256" key="3">
    <source>
        <dbReference type="ARBA" id="ARBA00022833"/>
    </source>
</evidence>
<feature type="compositionally biased region" description="Polar residues" evidence="5">
    <location>
        <begin position="376"/>
        <end position="417"/>
    </location>
</feature>
<evidence type="ECO:0000259" key="7">
    <source>
        <dbReference type="PROSITE" id="PS51044"/>
    </source>
</evidence>
<feature type="region of interest" description="Disordered" evidence="5">
    <location>
        <begin position="332"/>
        <end position="423"/>
    </location>
</feature>
<dbReference type="CDD" id="cd16650">
    <property type="entry name" value="SP-RING_PIAS-like"/>
    <property type="match status" value="1"/>
</dbReference>